<dbReference type="AlphaFoldDB" id="A0A1N6ZYG6"/>
<proteinExistence type="predicted"/>
<dbReference type="PANTHER" id="PTHR38436:SF1">
    <property type="entry name" value="ESTER CYCLASE"/>
    <property type="match status" value="1"/>
</dbReference>
<dbReference type="InterPro" id="IPR032710">
    <property type="entry name" value="NTF2-like_dom_sf"/>
</dbReference>
<dbReference type="EMBL" id="FTNO01000001">
    <property type="protein sequence ID" value="SIR31803.1"/>
    <property type="molecule type" value="Genomic_DNA"/>
</dbReference>
<dbReference type="InterPro" id="IPR009959">
    <property type="entry name" value="Cyclase_SnoaL-like"/>
</dbReference>
<dbReference type="GO" id="GO:0030638">
    <property type="term" value="P:polyketide metabolic process"/>
    <property type="evidence" value="ECO:0007669"/>
    <property type="project" value="InterPro"/>
</dbReference>
<organism evidence="1 2">
    <name type="scientific">Haladaptatus litoreus</name>
    <dbReference type="NCBI Taxonomy" id="553468"/>
    <lineage>
        <taxon>Archaea</taxon>
        <taxon>Methanobacteriati</taxon>
        <taxon>Methanobacteriota</taxon>
        <taxon>Stenosarchaea group</taxon>
        <taxon>Halobacteria</taxon>
        <taxon>Halobacteriales</taxon>
        <taxon>Haladaptataceae</taxon>
        <taxon>Haladaptatus</taxon>
    </lineage>
</organism>
<evidence type="ECO:0000313" key="1">
    <source>
        <dbReference type="EMBL" id="SIR31803.1"/>
    </source>
</evidence>
<accession>A0A1N6ZYG6</accession>
<gene>
    <name evidence="1" type="ORF">SAMN05421858_2230</name>
</gene>
<reference evidence="2" key="1">
    <citation type="submission" date="2017-01" db="EMBL/GenBank/DDBJ databases">
        <authorList>
            <person name="Varghese N."/>
            <person name="Submissions S."/>
        </authorList>
    </citation>
    <scope>NUCLEOTIDE SEQUENCE [LARGE SCALE GENOMIC DNA]</scope>
    <source>
        <strain evidence="2">CGMCC 1.7737</strain>
    </source>
</reference>
<dbReference type="Proteomes" id="UP000186914">
    <property type="component" value="Unassembled WGS sequence"/>
</dbReference>
<sequence>MQTHIDSTAWGRRMSQTVKNSEIVRQFVEQAFNNGNLDAVDEYVAEDFVRHDPAAEDVRGRDGYKNFVEMNRTAFPDYHETIESIVDEDDTVMYRWTMHGTQEGEIMGVEPTGNEVDITGMVEMRLEDGKITEMWGNFDALGMLQQLDAIPRQVAE</sequence>
<dbReference type="Pfam" id="PF07366">
    <property type="entry name" value="SnoaL"/>
    <property type="match status" value="1"/>
</dbReference>
<keyword evidence="2" id="KW-1185">Reference proteome</keyword>
<evidence type="ECO:0000313" key="2">
    <source>
        <dbReference type="Proteomes" id="UP000186914"/>
    </source>
</evidence>
<dbReference type="PANTHER" id="PTHR38436">
    <property type="entry name" value="POLYKETIDE CYCLASE SNOAL-LIKE DOMAIN"/>
    <property type="match status" value="1"/>
</dbReference>
<evidence type="ECO:0008006" key="3">
    <source>
        <dbReference type="Google" id="ProtNLM"/>
    </source>
</evidence>
<protein>
    <recommendedName>
        <fullName evidence="3">SnoaL-like polyketide cyclase</fullName>
    </recommendedName>
</protein>
<dbReference type="Gene3D" id="3.10.450.50">
    <property type="match status" value="1"/>
</dbReference>
<name>A0A1N6ZYG6_9EURY</name>
<dbReference type="SUPFAM" id="SSF54427">
    <property type="entry name" value="NTF2-like"/>
    <property type="match status" value="1"/>
</dbReference>